<name>A0ABQ7X0E8_BRANA</name>
<evidence type="ECO:0000256" key="4">
    <source>
        <dbReference type="ARBA" id="ARBA00022528"/>
    </source>
</evidence>
<gene>
    <name evidence="6" type="ORF">HID58_091361</name>
</gene>
<feature type="non-terminal residue" evidence="6">
    <location>
        <position position="469"/>
    </location>
</feature>
<keyword evidence="4" id="KW-0150">Chloroplast</keyword>
<evidence type="ECO:0000256" key="1">
    <source>
        <dbReference type="ARBA" id="ARBA00004229"/>
    </source>
</evidence>
<evidence type="ECO:0000256" key="2">
    <source>
        <dbReference type="ARBA" id="ARBA00007638"/>
    </source>
</evidence>
<accession>A0ABQ7X0E8</accession>
<dbReference type="Proteomes" id="UP000824890">
    <property type="component" value="Unassembled WGS sequence"/>
</dbReference>
<comment type="similarity">
    <text evidence="2">Belongs to the ycf68 family.</text>
</comment>
<evidence type="ECO:0000313" key="7">
    <source>
        <dbReference type="Proteomes" id="UP000824890"/>
    </source>
</evidence>
<organism evidence="6 7">
    <name type="scientific">Brassica napus</name>
    <name type="common">Rape</name>
    <dbReference type="NCBI Taxonomy" id="3708"/>
    <lineage>
        <taxon>Eukaryota</taxon>
        <taxon>Viridiplantae</taxon>
        <taxon>Streptophyta</taxon>
        <taxon>Embryophyta</taxon>
        <taxon>Tracheophyta</taxon>
        <taxon>Spermatophyta</taxon>
        <taxon>Magnoliopsida</taxon>
        <taxon>eudicotyledons</taxon>
        <taxon>Gunneridae</taxon>
        <taxon>Pentapetalae</taxon>
        <taxon>rosids</taxon>
        <taxon>malvids</taxon>
        <taxon>Brassicales</taxon>
        <taxon>Brassicaceae</taxon>
        <taxon>Brassiceae</taxon>
        <taxon>Brassica</taxon>
    </lineage>
</organism>
<reference evidence="6 7" key="1">
    <citation type="submission" date="2021-05" db="EMBL/GenBank/DDBJ databases">
        <title>Genome Assembly of Synthetic Allotetraploid Brassica napus Reveals Homoeologous Exchanges between Subgenomes.</title>
        <authorList>
            <person name="Davis J.T."/>
        </authorList>
    </citation>
    <scope>NUCLEOTIDE SEQUENCE [LARGE SCALE GENOMIC DNA]</scope>
    <source>
        <strain evidence="7">cv. Da-Ae</strain>
        <tissue evidence="6">Seedling</tissue>
    </source>
</reference>
<keyword evidence="5" id="KW-0934">Plastid</keyword>
<dbReference type="Pfam" id="PF10839">
    <property type="entry name" value="DUF2647"/>
    <property type="match status" value="1"/>
</dbReference>
<dbReference type="InterPro" id="IPR022546">
    <property type="entry name" value="Uncharacterised_Ycf68"/>
</dbReference>
<comment type="subcellular location">
    <subcellularLocation>
        <location evidence="1">Plastid</location>
        <location evidence="1">Chloroplast</location>
    </subcellularLocation>
</comment>
<evidence type="ECO:0000256" key="5">
    <source>
        <dbReference type="ARBA" id="ARBA00022640"/>
    </source>
</evidence>
<sequence length="469" mass="52633">MSLSCGGRGARRPARRAISSVVERAPDNCVVVPGLRIDGAIQVRSNVDPTFYSLVGSGRSGGDHHGSSLLENPYIPYQCMDSYLSSAGIVPFEPFFHAFPRGLEKAAINRIFLILPSRKEEREILFPFRLEMGAEGGNKHTWRAQYNGELCDDLLHGRGLWFKSRMAQLRQGKEYKKDLTPSCMLHLARGDIAQLVELRSCNWVVAITGWVSNCPGGNDSILYLNRWLTFSKSSMDRTWTLESAALLGFPRLGLIPGEEDQVGPCEQLDALSPFNPLSEMRQKEGKSMDRPHRLHPVGTTRSPQGRLRWILSNHKNPELEWDSNSSPFEILRRVALWRAQYDESCKLCSGGSSCLSLASMVESVRGLIGGGLPCGGCQRFESAYLQLVNLADTKLYDSTQFFRFGSSIYYFSFMDVDKIFPFSSTLGWHSLKVKSEVQTRKGLRWIPRHPETRKGEGVVSDEMLRGVEN</sequence>
<evidence type="ECO:0000313" key="6">
    <source>
        <dbReference type="EMBL" id="KAH0849380.1"/>
    </source>
</evidence>
<comment type="caution">
    <text evidence="6">The sequence shown here is derived from an EMBL/GenBank/DDBJ whole genome shotgun (WGS) entry which is preliminary data.</text>
</comment>
<dbReference type="EMBL" id="JAGKQM010002532">
    <property type="protein sequence ID" value="KAH0849380.1"/>
    <property type="molecule type" value="Genomic_DNA"/>
</dbReference>
<protein>
    <recommendedName>
        <fullName evidence="3">Uncharacterized protein ycf68</fullName>
    </recommendedName>
</protein>
<dbReference type="PANTHER" id="PTHR34890">
    <property type="entry name" value="ORF16-LACZ FUSION PROTEIN-RELATED"/>
    <property type="match status" value="1"/>
</dbReference>
<keyword evidence="7" id="KW-1185">Reference proteome</keyword>
<evidence type="ECO:0000256" key="3">
    <source>
        <dbReference type="ARBA" id="ARBA00021456"/>
    </source>
</evidence>
<proteinExistence type="inferred from homology"/>